<keyword evidence="2" id="KW-1185">Reference proteome</keyword>
<comment type="caution">
    <text evidence="1">The sequence shown here is derived from an EMBL/GenBank/DDBJ whole genome shotgun (WGS) entry which is preliminary data.</text>
</comment>
<name>A0ABT5DS65_9BACT</name>
<reference evidence="1 2" key="1">
    <citation type="submission" date="2022-11" db="EMBL/GenBank/DDBJ databases">
        <title>Minimal conservation of predation-associated metabolite biosynthetic gene clusters underscores biosynthetic potential of Myxococcota including descriptions for ten novel species: Archangium lansinium sp. nov., Myxococcus landrumus sp. nov., Nannocystis bai.</title>
        <authorList>
            <person name="Ahearne A."/>
            <person name="Stevens C."/>
            <person name="Dowd S."/>
        </authorList>
    </citation>
    <scope>NUCLEOTIDE SEQUENCE [LARGE SCALE GENOMIC DNA]</scope>
    <source>
        <strain evidence="1 2">BB15-2</strain>
    </source>
</reference>
<evidence type="ECO:0000313" key="2">
    <source>
        <dbReference type="Proteomes" id="UP001221686"/>
    </source>
</evidence>
<proteinExistence type="predicted"/>
<protein>
    <submittedName>
        <fullName evidence="1">Uncharacterized protein</fullName>
    </submittedName>
</protein>
<dbReference type="RefSeq" id="WP_272084962.1">
    <property type="nucleotide sequence ID" value="NZ_JAQNDL010000001.1"/>
</dbReference>
<evidence type="ECO:0000313" key="1">
    <source>
        <dbReference type="EMBL" id="MDC0716475.1"/>
    </source>
</evidence>
<gene>
    <name evidence="1" type="ORF">POL25_06210</name>
</gene>
<organism evidence="1 2">
    <name type="scientific">Nannocystis bainbridge</name>
    <dbReference type="NCBI Taxonomy" id="2995303"/>
    <lineage>
        <taxon>Bacteria</taxon>
        <taxon>Pseudomonadati</taxon>
        <taxon>Myxococcota</taxon>
        <taxon>Polyangia</taxon>
        <taxon>Nannocystales</taxon>
        <taxon>Nannocystaceae</taxon>
        <taxon>Nannocystis</taxon>
    </lineage>
</organism>
<accession>A0ABT5DS65</accession>
<dbReference type="Proteomes" id="UP001221686">
    <property type="component" value="Unassembled WGS sequence"/>
</dbReference>
<dbReference type="EMBL" id="JAQNDL010000001">
    <property type="protein sequence ID" value="MDC0716475.1"/>
    <property type="molecule type" value="Genomic_DNA"/>
</dbReference>
<sequence length="229" mass="24459">MTGLLISPGAVSVHFSGASDHDLERGFAGLKALARRLHLRRLVCWDTDGRTDTTECHQGSALFDGPLELEFPRLVGVSADYALPDSDALARLLVTRADAGLAVSGGFPPFEADLEFADPQRTRGHACLEFVLAAADALDARIAVFVSGTGDAMPSATESDARVRLVALPAAQIDEATRERLRSAGAIVDAPDERAVAVWLLGERSFAPGRAPTEELLRHVERLLRGPAR</sequence>